<dbReference type="InterPro" id="IPR017880">
    <property type="entry name" value="KilA_N"/>
</dbReference>
<sequence length="253" mass="30206">MNSTTTNTSINAFIEPINEDYEYIQYNEKLRLIHSIKDDMYQMQSIIKACNVNKRARDWFRNESTKELLENGSARILADQKLYEDRPNFPNELKGTYVHKLLVNNIAMWASPKYAWDIMELLDTYFEKQRNQLQTKVNEQKPRMVPNGKQKSYKYMIWKEILNDKPEYIRLNLVRRNAKSFYEVSKIRNTNACWFYKPNLPIAMTPNEDIKNIIKKNFNGEEAVIKGCKIDIKIELLDKLKELITNYFESYQE</sequence>
<dbReference type="InterPro" id="IPR018004">
    <property type="entry name" value="KilA/APSES_HTH"/>
</dbReference>
<accession>A0ABR2GYS6</accession>
<comment type="caution">
    <text evidence="2">The sequence shown here is derived from an EMBL/GenBank/DDBJ whole genome shotgun (WGS) entry which is preliminary data.</text>
</comment>
<proteinExistence type="predicted"/>
<organism evidence="2 3">
    <name type="scientific">Tritrichomonas musculus</name>
    <dbReference type="NCBI Taxonomy" id="1915356"/>
    <lineage>
        <taxon>Eukaryota</taxon>
        <taxon>Metamonada</taxon>
        <taxon>Parabasalia</taxon>
        <taxon>Tritrichomonadida</taxon>
        <taxon>Tritrichomonadidae</taxon>
        <taxon>Tritrichomonas</taxon>
    </lineage>
</organism>
<dbReference type="PROSITE" id="PS51301">
    <property type="entry name" value="KILA_N"/>
    <property type="match status" value="1"/>
</dbReference>
<evidence type="ECO:0000313" key="2">
    <source>
        <dbReference type="EMBL" id="KAK8839080.1"/>
    </source>
</evidence>
<name>A0ABR2GYS6_9EUKA</name>
<dbReference type="Proteomes" id="UP001470230">
    <property type="component" value="Unassembled WGS sequence"/>
</dbReference>
<dbReference type="EMBL" id="JAPFFF010000053">
    <property type="protein sequence ID" value="KAK8839080.1"/>
    <property type="molecule type" value="Genomic_DNA"/>
</dbReference>
<evidence type="ECO:0000313" key="3">
    <source>
        <dbReference type="Proteomes" id="UP001470230"/>
    </source>
</evidence>
<feature type="domain" description="KilA-N" evidence="1">
    <location>
        <begin position="20"/>
        <end position="125"/>
    </location>
</feature>
<protein>
    <recommendedName>
        <fullName evidence="1">KilA-N domain-containing protein</fullName>
    </recommendedName>
</protein>
<gene>
    <name evidence="2" type="ORF">M9Y10_032550</name>
</gene>
<evidence type="ECO:0000259" key="1">
    <source>
        <dbReference type="PROSITE" id="PS51301"/>
    </source>
</evidence>
<dbReference type="Pfam" id="PF04383">
    <property type="entry name" value="KilA-N"/>
    <property type="match status" value="1"/>
</dbReference>
<reference evidence="2 3" key="1">
    <citation type="submission" date="2024-04" db="EMBL/GenBank/DDBJ databases">
        <title>Tritrichomonas musculus Genome.</title>
        <authorList>
            <person name="Alves-Ferreira E."/>
            <person name="Grigg M."/>
            <person name="Lorenzi H."/>
            <person name="Galac M."/>
        </authorList>
    </citation>
    <scope>NUCLEOTIDE SEQUENCE [LARGE SCALE GENOMIC DNA]</scope>
    <source>
        <strain evidence="2 3">EAF2021</strain>
    </source>
</reference>
<dbReference type="SMART" id="SM01252">
    <property type="entry name" value="KilA-N"/>
    <property type="match status" value="1"/>
</dbReference>
<keyword evidence="3" id="KW-1185">Reference proteome</keyword>